<name>A0A2G5KCC6_9RHOB</name>
<protein>
    <submittedName>
        <fullName evidence="4">Uncharacterized protein</fullName>
    </submittedName>
</protein>
<dbReference type="InterPro" id="IPR021760">
    <property type="entry name" value="RepC_C"/>
</dbReference>
<dbReference type="NCBIfam" id="NF010396">
    <property type="entry name" value="PRK13824.1"/>
    <property type="match status" value="1"/>
</dbReference>
<evidence type="ECO:0000256" key="1">
    <source>
        <dbReference type="SAM" id="MobiDB-lite"/>
    </source>
</evidence>
<dbReference type="OrthoDB" id="7488837at2"/>
<gene>
    <name evidence="4" type="ORF">BFP76_10545</name>
</gene>
<reference evidence="4 5" key="1">
    <citation type="submission" date="2016-08" db="EMBL/GenBank/DDBJ databases">
        <title>Draft genome of Amylibacter sp. strain 4G11.</title>
        <authorList>
            <person name="Wong S.-K."/>
            <person name="Hamasaki K."/>
            <person name="Yoshizawa S."/>
        </authorList>
    </citation>
    <scope>NUCLEOTIDE SEQUENCE [LARGE SCALE GENOMIC DNA]</scope>
    <source>
        <strain evidence="4 5">4G11</strain>
    </source>
</reference>
<proteinExistence type="predicted"/>
<dbReference type="Proteomes" id="UP000231516">
    <property type="component" value="Unassembled WGS sequence"/>
</dbReference>
<evidence type="ECO:0000259" key="2">
    <source>
        <dbReference type="Pfam" id="PF03428"/>
    </source>
</evidence>
<evidence type="ECO:0000259" key="3">
    <source>
        <dbReference type="Pfam" id="PF11800"/>
    </source>
</evidence>
<dbReference type="InterPro" id="IPR005090">
    <property type="entry name" value="RepC_N"/>
</dbReference>
<keyword evidence="5" id="KW-1185">Reference proteome</keyword>
<dbReference type="Pfam" id="PF03428">
    <property type="entry name" value="RP-C"/>
    <property type="match status" value="1"/>
</dbReference>
<evidence type="ECO:0000313" key="4">
    <source>
        <dbReference type="EMBL" id="PIB26829.1"/>
    </source>
</evidence>
<evidence type="ECO:0000313" key="5">
    <source>
        <dbReference type="Proteomes" id="UP000231516"/>
    </source>
</evidence>
<dbReference type="NCBIfam" id="NF040974">
    <property type="entry name" value="RepABC_RepC"/>
    <property type="match status" value="1"/>
</dbReference>
<sequence>MQIISTTPFGQRPVSADLIENQMLATRESDVAHFDKWELFRELCVARLSYGLSDRDMAVLNALLSFHQGRNLSDNDNLVVFPSNKALSERAHGMAESTLRRHLAALTGAGVILRHDSPNGKRYAAKDASGEVIRAFGFNLRPLLVRASEITDRARETRAAAETYRRLRDECSVMLRDAIKLAEYGASERPKHDWESIQATAQEYAKALRRKLPFELLSDLRKKLRLLCDTVGQLLGMDAQIKTKEMSGSDADNERHYQNSNKDSYDFEPSLEKEKGAGVDDGIETLEEYRELGAEQIDQSPKMPLPLVLKTCGEIQNYAKDGVNNWYDFVATAHFVRSMMGISSDAWGKAQIAMGVENAAIVLACMLEKITEIHSPGGYLRALTQKAEDGAFSPGPMVMALLNGGDKNVA</sequence>
<dbReference type="EMBL" id="MDGM01000001">
    <property type="protein sequence ID" value="PIB26829.1"/>
    <property type="molecule type" value="Genomic_DNA"/>
</dbReference>
<dbReference type="InterPro" id="IPR047611">
    <property type="entry name" value="RepABC_RepC"/>
</dbReference>
<dbReference type="AlphaFoldDB" id="A0A2G5KCC6"/>
<feature type="domain" description="Plasmid replication protein C N-terminal" evidence="2">
    <location>
        <begin position="12"/>
        <end position="184"/>
    </location>
</feature>
<dbReference type="Pfam" id="PF11800">
    <property type="entry name" value="RP-C_C"/>
    <property type="match status" value="1"/>
</dbReference>
<feature type="domain" description="Plasmid replication protein C C-terminal" evidence="3">
    <location>
        <begin position="304"/>
        <end position="403"/>
    </location>
</feature>
<dbReference type="InterPro" id="IPR036388">
    <property type="entry name" value="WH-like_DNA-bd_sf"/>
</dbReference>
<dbReference type="Gene3D" id="1.10.10.10">
    <property type="entry name" value="Winged helix-like DNA-binding domain superfamily/Winged helix DNA-binding domain"/>
    <property type="match status" value="1"/>
</dbReference>
<comment type="caution">
    <text evidence="4">The sequence shown here is derived from an EMBL/GenBank/DDBJ whole genome shotgun (WGS) entry which is preliminary data.</text>
</comment>
<feature type="region of interest" description="Disordered" evidence="1">
    <location>
        <begin position="244"/>
        <end position="279"/>
    </location>
</feature>
<accession>A0A2G5KCC6</accession>
<dbReference type="RefSeq" id="WP_099591172.1">
    <property type="nucleotide sequence ID" value="NZ_MDGM01000001.1"/>
</dbReference>
<organism evidence="4 5">
    <name type="scientific">Paramylibacter kogurei</name>
    <dbReference type="NCBI Taxonomy" id="1889778"/>
    <lineage>
        <taxon>Bacteria</taxon>
        <taxon>Pseudomonadati</taxon>
        <taxon>Pseudomonadota</taxon>
        <taxon>Alphaproteobacteria</taxon>
        <taxon>Rhodobacterales</taxon>
        <taxon>Paracoccaceae</taxon>
        <taxon>Paramylibacter</taxon>
    </lineage>
</organism>
<feature type="compositionally biased region" description="Basic and acidic residues" evidence="1">
    <location>
        <begin position="244"/>
        <end position="257"/>
    </location>
</feature>